<dbReference type="GO" id="GO:0051539">
    <property type="term" value="F:4 iron, 4 sulfur cluster binding"/>
    <property type="evidence" value="ECO:0007669"/>
    <property type="project" value="UniProtKB-KW"/>
</dbReference>
<dbReference type="InterPro" id="IPR006656">
    <property type="entry name" value="Mopterin_OxRdtase"/>
</dbReference>
<dbReference type="PANTHER" id="PTHR43105">
    <property type="entry name" value="RESPIRATORY NITRATE REDUCTASE"/>
    <property type="match status" value="1"/>
</dbReference>
<feature type="domain" description="Molybdopterin oxidoreductase" evidence="10">
    <location>
        <begin position="115"/>
        <end position="495"/>
    </location>
</feature>
<dbReference type="InterPro" id="IPR010046">
    <property type="entry name" value="Mopterin_OxRdtse_a_bac"/>
</dbReference>
<keyword evidence="9" id="KW-0411">Iron-sulfur</keyword>
<organism evidence="11 12">
    <name type="scientific">Mesorhizobium plurifarium</name>
    <dbReference type="NCBI Taxonomy" id="69974"/>
    <lineage>
        <taxon>Bacteria</taxon>
        <taxon>Pseudomonadati</taxon>
        <taxon>Pseudomonadota</taxon>
        <taxon>Alphaproteobacteria</taxon>
        <taxon>Hyphomicrobiales</taxon>
        <taxon>Phyllobacteriaceae</taxon>
        <taxon>Mesorhizobium</taxon>
    </lineage>
</organism>
<gene>
    <name evidence="11" type="primary">ydeP</name>
    <name evidence="11" type="ORF">MPLDJ20_70066</name>
</gene>
<keyword evidence="6" id="KW-0479">Metal-binding</keyword>
<evidence type="ECO:0000256" key="4">
    <source>
        <dbReference type="ARBA" id="ARBA00022485"/>
    </source>
</evidence>
<comment type="cofactor">
    <cofactor evidence="2">
        <name>[4Fe-4S] cluster</name>
        <dbReference type="ChEBI" id="CHEBI:49883"/>
    </cofactor>
</comment>
<evidence type="ECO:0000313" key="11">
    <source>
        <dbReference type="EMBL" id="CDX45146.1"/>
    </source>
</evidence>
<evidence type="ECO:0000256" key="6">
    <source>
        <dbReference type="ARBA" id="ARBA00022723"/>
    </source>
</evidence>
<keyword evidence="7" id="KW-0560">Oxidoreductase</keyword>
<dbReference type="Gene3D" id="3.40.228.10">
    <property type="entry name" value="Dimethylsulfoxide Reductase, domain 2"/>
    <property type="match status" value="1"/>
</dbReference>
<dbReference type="PIRSF" id="PIRSF000144">
    <property type="entry name" value="CbbBc"/>
    <property type="match status" value="1"/>
</dbReference>
<accession>A0A090FTZ9</accession>
<evidence type="ECO:0000256" key="9">
    <source>
        <dbReference type="ARBA" id="ARBA00023014"/>
    </source>
</evidence>
<dbReference type="SUPFAM" id="SSF50692">
    <property type="entry name" value="ADC-like"/>
    <property type="match status" value="1"/>
</dbReference>
<evidence type="ECO:0000259" key="10">
    <source>
        <dbReference type="Pfam" id="PF00384"/>
    </source>
</evidence>
<dbReference type="SUPFAM" id="SSF53706">
    <property type="entry name" value="Formate dehydrogenase/DMSO reductase, domains 1-3"/>
    <property type="match status" value="1"/>
</dbReference>
<proteinExistence type="inferred from homology"/>
<keyword evidence="5" id="KW-0500">Molybdenum</keyword>
<dbReference type="InterPro" id="IPR050123">
    <property type="entry name" value="Prok_molybdopt-oxidoreductase"/>
</dbReference>
<dbReference type="InterPro" id="IPR009010">
    <property type="entry name" value="Asp_de-COase-like_dom_sf"/>
</dbReference>
<dbReference type="InterPro" id="IPR037951">
    <property type="entry name" value="MopB_CT_YdeP"/>
</dbReference>
<protein>
    <submittedName>
        <fullName evidence="11">Putative oxidoreductase molybdoenzyme</fullName>
    </submittedName>
</protein>
<evidence type="ECO:0000256" key="1">
    <source>
        <dbReference type="ARBA" id="ARBA00001942"/>
    </source>
</evidence>
<comment type="similarity">
    <text evidence="3">Belongs to the prokaryotic molybdopterin-containing oxidoreductase family.</text>
</comment>
<dbReference type="GO" id="GO:0016020">
    <property type="term" value="C:membrane"/>
    <property type="evidence" value="ECO:0007669"/>
    <property type="project" value="TreeGrafter"/>
</dbReference>
<reference evidence="11 12" key="1">
    <citation type="submission" date="2014-08" db="EMBL/GenBank/DDBJ databases">
        <authorList>
            <person name="Moulin Lionel"/>
        </authorList>
    </citation>
    <scope>NUCLEOTIDE SEQUENCE [LARGE SCALE GENOMIC DNA]</scope>
</reference>
<dbReference type="CDD" id="cd02767">
    <property type="entry name" value="MopB_ydeP"/>
    <property type="match status" value="1"/>
</dbReference>
<sequence length="766" mass="85200">MQPAVTDHVEIKKYNHPTGGWGSLKSLIRKARDQGLLLSDIWSTLLKQNKADGYMCVSCSWAKPAEPRPFEFCENGAKATMWEQTSRRCEPSFFAAHTLTELLDWPDHDLEKQGRLTEPMRYNRATDKYEPVAWPDAFGDIGARLRHLDPKSVVFYTSGRASLEASFMYQLFARIYGSSNLPDSSNMCHESTSVGLPESIGSPVGTVQLEDFAKSDMMFFFGHNTGVTAPRLLHPIEDARQRGVPVITFNPLRERGLVRFKNPQNPVEMLSPGPGTKMSSDFFQIRAGGDIAAMTGIAKAVMALDDAARERGAKRILDTAFIEEHTSGFAEFEAYLRATDWEDIVRRSGISRADLEHVAEIYSSANAVIGNYGMGLTQHRHGTENVQMLCNLLLMRGNIGKPGAGISPLRGHSNVQGQRTVGISEKPELVPLDKFRDFYGFEPPRDKGLDTVETCEGVIDGRVHGFVGLGGNFVRAVPETGLVEKAWRNLDLHVEIATKLNRSHLIAGKVTYLLPCLSRLEKDVQASGPQWVSMEDSTACIHGSFGSRPKPSEHLMSEPSIVAELAKATVAGKSSIPWDDWVADYSRIRDEIERCFPAHFKDFNKRFLTPGGFHRDIKASNRVWQTPNKKANFKLPTTLETDPDIDVSGRDVLTLITVRSNDQFNTTVYGYRDRLRGILGTRMVLLMNNEDIRRMGLSAGQEVALEAHADDGVERRVEGLRVTPYSIPSGNCAGYYPELNPLIPLWHRAHKAHVPAAKSVPVRIVA</sequence>
<evidence type="ECO:0000256" key="3">
    <source>
        <dbReference type="ARBA" id="ARBA00010312"/>
    </source>
</evidence>
<keyword evidence="8" id="KW-0408">Iron</keyword>
<evidence type="ECO:0000256" key="8">
    <source>
        <dbReference type="ARBA" id="ARBA00023004"/>
    </source>
</evidence>
<dbReference type="CDD" id="cd02787">
    <property type="entry name" value="MopB_CT_ydeP"/>
    <property type="match status" value="1"/>
</dbReference>
<dbReference type="GO" id="GO:0008863">
    <property type="term" value="F:formate dehydrogenase (NAD+) activity"/>
    <property type="evidence" value="ECO:0007669"/>
    <property type="project" value="InterPro"/>
</dbReference>
<evidence type="ECO:0000256" key="7">
    <source>
        <dbReference type="ARBA" id="ARBA00023002"/>
    </source>
</evidence>
<evidence type="ECO:0000256" key="5">
    <source>
        <dbReference type="ARBA" id="ARBA00022505"/>
    </source>
</evidence>
<evidence type="ECO:0000313" key="12">
    <source>
        <dbReference type="Proteomes" id="UP000046373"/>
    </source>
</evidence>
<dbReference type="InterPro" id="IPR041953">
    <property type="entry name" value="YdeP_MopB"/>
</dbReference>
<dbReference type="AlphaFoldDB" id="A0A090FTZ9"/>
<dbReference type="Gene3D" id="3.40.50.740">
    <property type="match status" value="1"/>
</dbReference>
<dbReference type="GeneID" id="31893293"/>
<dbReference type="Proteomes" id="UP000046373">
    <property type="component" value="Unassembled WGS sequence"/>
</dbReference>
<keyword evidence="4" id="KW-0004">4Fe-4S</keyword>
<dbReference type="NCBIfam" id="TIGR01701">
    <property type="entry name" value="Fdhalpha-like"/>
    <property type="match status" value="1"/>
</dbReference>
<dbReference type="PANTHER" id="PTHR43105:SF4">
    <property type="entry name" value="PROTEIN YDEP"/>
    <property type="match status" value="1"/>
</dbReference>
<name>A0A090FTZ9_MESPL</name>
<comment type="cofactor">
    <cofactor evidence="1">
        <name>Mo-bis(molybdopterin guanine dinucleotide)</name>
        <dbReference type="ChEBI" id="CHEBI:60539"/>
    </cofactor>
</comment>
<dbReference type="GO" id="GO:0030151">
    <property type="term" value="F:molybdenum ion binding"/>
    <property type="evidence" value="ECO:0007669"/>
    <property type="project" value="InterPro"/>
</dbReference>
<dbReference type="EMBL" id="CCNB01000044">
    <property type="protein sequence ID" value="CDX45146.1"/>
    <property type="molecule type" value="Genomic_DNA"/>
</dbReference>
<evidence type="ECO:0000256" key="2">
    <source>
        <dbReference type="ARBA" id="ARBA00001966"/>
    </source>
</evidence>
<dbReference type="Pfam" id="PF00384">
    <property type="entry name" value="Molybdopterin"/>
    <property type="match status" value="1"/>
</dbReference>